<dbReference type="InterPro" id="IPR018485">
    <property type="entry name" value="FGGY_C"/>
</dbReference>
<feature type="binding site" evidence="9">
    <location>
        <position position="84"/>
    </location>
    <ligand>
        <name>glycerol</name>
        <dbReference type="ChEBI" id="CHEBI:17754"/>
    </ligand>
</feature>
<feature type="binding site" evidence="9">
    <location>
        <position position="84"/>
    </location>
    <ligand>
        <name>sn-glycerol 3-phosphate</name>
        <dbReference type="ChEBI" id="CHEBI:57597"/>
    </ligand>
</feature>
<feature type="binding site" evidence="9">
    <location>
        <position position="135"/>
    </location>
    <ligand>
        <name>glycerol</name>
        <dbReference type="ChEBI" id="CHEBI:17754"/>
    </ligand>
</feature>
<dbReference type="Gene3D" id="3.30.420.40">
    <property type="match status" value="2"/>
</dbReference>
<dbReference type="GO" id="GO:0004370">
    <property type="term" value="F:glycerol kinase activity"/>
    <property type="evidence" value="ECO:0007669"/>
    <property type="project" value="UniProtKB-UniRule"/>
</dbReference>
<keyword evidence="4 9" id="KW-0547">Nucleotide-binding</keyword>
<dbReference type="FunFam" id="3.30.420.40:FF:000007">
    <property type="entry name" value="Glycerol kinase"/>
    <property type="match status" value="1"/>
</dbReference>
<keyword evidence="3 9" id="KW-0808">Transferase</keyword>
<comment type="catalytic activity">
    <reaction evidence="8 9">
        <text>glycerol + ATP = sn-glycerol 3-phosphate + ADP + H(+)</text>
        <dbReference type="Rhea" id="RHEA:21644"/>
        <dbReference type="ChEBI" id="CHEBI:15378"/>
        <dbReference type="ChEBI" id="CHEBI:17754"/>
        <dbReference type="ChEBI" id="CHEBI:30616"/>
        <dbReference type="ChEBI" id="CHEBI:57597"/>
        <dbReference type="ChEBI" id="CHEBI:456216"/>
        <dbReference type="EC" id="2.7.1.30"/>
    </reaction>
</comment>
<evidence type="ECO:0000259" key="12">
    <source>
        <dbReference type="Pfam" id="PF02782"/>
    </source>
</evidence>
<feature type="binding site" evidence="9">
    <location>
        <position position="314"/>
    </location>
    <ligand>
        <name>ATP</name>
        <dbReference type="ChEBI" id="CHEBI:30616"/>
    </ligand>
</feature>
<feature type="binding site" evidence="9">
    <location>
        <position position="310"/>
    </location>
    <ligand>
        <name>ATP</name>
        <dbReference type="ChEBI" id="CHEBI:30616"/>
    </ligand>
</feature>
<feature type="binding site" evidence="9">
    <location>
        <position position="267"/>
    </location>
    <ligand>
        <name>ATP</name>
        <dbReference type="ChEBI" id="CHEBI:30616"/>
    </ligand>
</feature>
<dbReference type="CDD" id="cd07769">
    <property type="entry name" value="ASKHA_NBD_FGGY_GK"/>
    <property type="match status" value="1"/>
</dbReference>
<dbReference type="Pfam" id="PF00370">
    <property type="entry name" value="FGGY_N"/>
    <property type="match status" value="1"/>
</dbReference>
<proteinExistence type="inferred from homology"/>
<feature type="domain" description="Carbohydrate kinase FGGY C-terminal" evidence="12">
    <location>
        <begin position="262"/>
        <end position="451"/>
    </location>
</feature>
<dbReference type="PANTHER" id="PTHR10196">
    <property type="entry name" value="SUGAR KINASE"/>
    <property type="match status" value="1"/>
</dbReference>
<keyword evidence="6 9" id="KW-0319">Glycerol metabolism</keyword>
<feature type="binding site" evidence="9">
    <location>
        <position position="415"/>
    </location>
    <ligand>
        <name>ADP</name>
        <dbReference type="ChEBI" id="CHEBI:456216"/>
    </ligand>
</feature>
<feature type="binding site" evidence="9">
    <location>
        <position position="310"/>
    </location>
    <ligand>
        <name>ADP</name>
        <dbReference type="ChEBI" id="CHEBI:456216"/>
    </ligand>
</feature>
<evidence type="ECO:0000256" key="4">
    <source>
        <dbReference type="ARBA" id="ARBA00022741"/>
    </source>
</evidence>
<evidence type="ECO:0000256" key="9">
    <source>
        <dbReference type="HAMAP-Rule" id="MF_00186"/>
    </source>
</evidence>
<keyword evidence="5 9" id="KW-0418">Kinase</keyword>
<comment type="function">
    <text evidence="9">Key enzyme in the regulation of glycerol uptake and metabolism. Catalyzes the phosphorylation of glycerol to yield sn-glycerol 3-phosphate.</text>
</comment>
<comment type="caution">
    <text evidence="9">Lacks conserved residue(s) required for the propagation of feature annotation.</text>
</comment>
<dbReference type="EC" id="2.7.1.30" evidence="9"/>
<dbReference type="InterPro" id="IPR043129">
    <property type="entry name" value="ATPase_NBD"/>
</dbReference>
<dbReference type="Proteomes" id="UP000279422">
    <property type="component" value="Unassembled WGS sequence"/>
</dbReference>
<dbReference type="EMBL" id="QMPZ01000004">
    <property type="protein sequence ID" value="RLE10672.1"/>
    <property type="molecule type" value="Genomic_DNA"/>
</dbReference>
<reference evidence="13 14" key="1">
    <citation type="submission" date="2018-06" db="EMBL/GenBank/DDBJ databases">
        <title>Extensive metabolic versatility and redundancy in microbially diverse, dynamic hydrothermal sediments.</title>
        <authorList>
            <person name="Dombrowski N."/>
            <person name="Teske A."/>
            <person name="Baker B.J."/>
        </authorList>
    </citation>
    <scope>NUCLEOTIDE SEQUENCE [LARGE SCALE GENOMIC DNA]</scope>
    <source>
        <strain evidence="13">B47_G16</strain>
    </source>
</reference>
<evidence type="ECO:0000256" key="6">
    <source>
        <dbReference type="ARBA" id="ARBA00022798"/>
    </source>
</evidence>
<sequence>MKRKFILSLDQGTTGTRAILYDENANVFSQAYREITQYYPHPGWVEQDPEEIWKSSLSCIEEALSKGNLTSSSIAAIGITNQRETTVVWDRDTGRPVYNAIVWQCRRTAPLCEKLKARGLGETIREKTGLVVDAYFSATKIKWILDHLKGLRERAQKGQIAFGTVDSFLLWRLTAGKFHLTDYTNASRTMLFNIGNLRWDEELLELLDVPRQMLPEVRPSSGIYGYTALNGPIEPGIPIAALVGDQQAALFGQACFSPGTVKNTYGTGCFLLLNTGKRPSASSGHLLTTLACGKNGKLAYALEGSVFTAGAAVQWLRDGLGLIGKAEETEDMARKVEDTKGVYVVPAFTGLGAPYWDMSAKGAILGLTRGVGKEHIIRATLEAIAYQVRDVLEVMERESGMRIKTLKVDGGAARNDFLMQFQADILNVPVERPAVLETTSLGAAFLAGLAMDFWKDTDELSSLWKRDVLFVPRMDEKKRESLYKGWRRAVRCILEKKS</sequence>
<feature type="binding site" evidence="9">
    <location>
        <position position="267"/>
    </location>
    <ligand>
        <name>ADP</name>
        <dbReference type="ChEBI" id="CHEBI:456216"/>
    </ligand>
</feature>
<dbReference type="FunFam" id="3.30.420.40:FF:000008">
    <property type="entry name" value="Glycerol kinase"/>
    <property type="match status" value="1"/>
</dbReference>
<dbReference type="InterPro" id="IPR018484">
    <property type="entry name" value="FGGY_N"/>
</dbReference>
<evidence type="ECO:0000259" key="11">
    <source>
        <dbReference type="Pfam" id="PF00370"/>
    </source>
</evidence>
<dbReference type="GO" id="GO:0006072">
    <property type="term" value="P:glycerol-3-phosphate metabolic process"/>
    <property type="evidence" value="ECO:0007669"/>
    <property type="project" value="InterPro"/>
</dbReference>
<dbReference type="NCBIfam" id="TIGR01311">
    <property type="entry name" value="glycerol_kin"/>
    <property type="match status" value="1"/>
</dbReference>
<dbReference type="InterPro" id="IPR018483">
    <property type="entry name" value="Carb_kinase_FGGY_CS"/>
</dbReference>
<dbReference type="NCBIfam" id="NF000756">
    <property type="entry name" value="PRK00047.1"/>
    <property type="match status" value="1"/>
</dbReference>
<name>A0A497E6D8_UNCAE</name>
<feature type="binding site" evidence="9">
    <location>
        <position position="14"/>
    </location>
    <ligand>
        <name>ATP</name>
        <dbReference type="ChEBI" id="CHEBI:30616"/>
    </ligand>
</feature>
<dbReference type="Pfam" id="PF02782">
    <property type="entry name" value="FGGY_C"/>
    <property type="match status" value="1"/>
</dbReference>
<evidence type="ECO:0000256" key="5">
    <source>
        <dbReference type="ARBA" id="ARBA00022777"/>
    </source>
</evidence>
<gene>
    <name evidence="9 13" type="primary">glpK</name>
    <name evidence="13" type="ORF">DRJ00_00780</name>
</gene>
<evidence type="ECO:0000256" key="10">
    <source>
        <dbReference type="RuleBase" id="RU003733"/>
    </source>
</evidence>
<evidence type="ECO:0000256" key="7">
    <source>
        <dbReference type="ARBA" id="ARBA00022840"/>
    </source>
</evidence>
<feature type="binding site" evidence="9">
    <location>
        <position position="13"/>
    </location>
    <ligand>
        <name>ADP</name>
        <dbReference type="ChEBI" id="CHEBI:456216"/>
    </ligand>
</feature>
<comment type="activity regulation">
    <text evidence="9">Inhibited by fructose 1,6-bisphosphate (FBP).</text>
</comment>
<accession>A0A497E6D8</accession>
<feature type="binding site" evidence="9">
    <location>
        <position position="411"/>
    </location>
    <ligand>
        <name>ATP</name>
        <dbReference type="ChEBI" id="CHEBI:30616"/>
    </ligand>
</feature>
<feature type="binding site" evidence="9">
    <location>
        <position position="17"/>
    </location>
    <ligand>
        <name>ADP</name>
        <dbReference type="ChEBI" id="CHEBI:456216"/>
    </ligand>
</feature>
<dbReference type="UniPathway" id="UPA00618">
    <property type="reaction ID" value="UER00672"/>
</dbReference>
<dbReference type="GO" id="GO:0005524">
    <property type="term" value="F:ATP binding"/>
    <property type="evidence" value="ECO:0007669"/>
    <property type="project" value="UniProtKB-UniRule"/>
</dbReference>
<protein>
    <recommendedName>
        <fullName evidence="9">Glycerol kinase</fullName>
        <ecNumber evidence="9">2.7.1.30</ecNumber>
    </recommendedName>
    <alternativeName>
        <fullName evidence="9">ATP:glycerol 3-phosphotransferase</fullName>
    </alternativeName>
    <alternativeName>
        <fullName evidence="9">Glycerokinase</fullName>
        <shortName evidence="9">GK</shortName>
    </alternativeName>
</protein>
<dbReference type="PANTHER" id="PTHR10196:SF69">
    <property type="entry name" value="GLYCEROL KINASE"/>
    <property type="match status" value="1"/>
</dbReference>
<organism evidence="13 14">
    <name type="scientific">Aerophobetes bacterium</name>
    <dbReference type="NCBI Taxonomy" id="2030807"/>
    <lineage>
        <taxon>Bacteria</taxon>
        <taxon>Candidatus Aerophobota</taxon>
    </lineage>
</organism>
<keyword evidence="7 9" id="KW-0067">ATP-binding</keyword>
<dbReference type="GO" id="GO:0005829">
    <property type="term" value="C:cytosol"/>
    <property type="evidence" value="ECO:0007669"/>
    <property type="project" value="TreeGrafter"/>
</dbReference>
<dbReference type="AlphaFoldDB" id="A0A497E6D8"/>
<feature type="binding site" evidence="9">
    <location>
        <position position="246"/>
    </location>
    <ligand>
        <name>glycerol</name>
        <dbReference type="ChEBI" id="CHEBI:17754"/>
    </ligand>
</feature>
<evidence type="ECO:0000256" key="3">
    <source>
        <dbReference type="ARBA" id="ARBA00022679"/>
    </source>
</evidence>
<comment type="similarity">
    <text evidence="2 9 10">Belongs to the FGGY kinase family.</text>
</comment>
<dbReference type="InterPro" id="IPR000577">
    <property type="entry name" value="Carb_kinase_FGGY"/>
</dbReference>
<feature type="binding site" evidence="9">
    <location>
        <position position="245"/>
    </location>
    <ligand>
        <name>sn-glycerol 3-phosphate</name>
        <dbReference type="ChEBI" id="CHEBI:57597"/>
    </ligand>
</feature>
<feature type="binding site" evidence="9">
    <location>
        <position position="83"/>
    </location>
    <ligand>
        <name>glycerol</name>
        <dbReference type="ChEBI" id="CHEBI:17754"/>
    </ligand>
</feature>
<evidence type="ECO:0000256" key="2">
    <source>
        <dbReference type="ARBA" id="ARBA00009156"/>
    </source>
</evidence>
<feature type="binding site" evidence="9">
    <location>
        <position position="245"/>
    </location>
    <ligand>
        <name>glycerol</name>
        <dbReference type="ChEBI" id="CHEBI:17754"/>
    </ligand>
</feature>
<feature type="binding site" evidence="9">
    <location>
        <position position="135"/>
    </location>
    <ligand>
        <name>sn-glycerol 3-phosphate</name>
        <dbReference type="ChEBI" id="CHEBI:57597"/>
    </ligand>
</feature>
<dbReference type="HAMAP" id="MF_00186">
    <property type="entry name" value="Glycerol_kin"/>
    <property type="match status" value="1"/>
</dbReference>
<dbReference type="SUPFAM" id="SSF53067">
    <property type="entry name" value="Actin-like ATPase domain"/>
    <property type="match status" value="2"/>
</dbReference>
<dbReference type="GO" id="GO:0019563">
    <property type="term" value="P:glycerol catabolic process"/>
    <property type="evidence" value="ECO:0007669"/>
    <property type="project" value="UniProtKB-UniRule"/>
</dbReference>
<comment type="pathway">
    <text evidence="1 9">Polyol metabolism; glycerol degradation via glycerol kinase pathway; sn-glycerol 3-phosphate from glycerol: step 1/1.</text>
</comment>
<evidence type="ECO:0000313" key="14">
    <source>
        <dbReference type="Proteomes" id="UP000279422"/>
    </source>
</evidence>
<feature type="binding site" evidence="9">
    <location>
        <position position="83"/>
    </location>
    <ligand>
        <name>sn-glycerol 3-phosphate</name>
        <dbReference type="ChEBI" id="CHEBI:57597"/>
    </ligand>
</feature>
<dbReference type="PIRSF" id="PIRSF000538">
    <property type="entry name" value="GlpK"/>
    <property type="match status" value="1"/>
</dbReference>
<dbReference type="InterPro" id="IPR005999">
    <property type="entry name" value="Glycerol_kin"/>
</dbReference>
<dbReference type="PROSITE" id="PS00933">
    <property type="entry name" value="FGGY_KINASES_1"/>
    <property type="match status" value="1"/>
</dbReference>
<evidence type="ECO:0000256" key="8">
    <source>
        <dbReference type="ARBA" id="ARBA00052101"/>
    </source>
</evidence>
<feature type="binding site" evidence="9">
    <location>
        <position position="13"/>
    </location>
    <ligand>
        <name>ATP</name>
        <dbReference type="ChEBI" id="CHEBI:30616"/>
    </ligand>
</feature>
<feature type="binding site" evidence="9">
    <location>
        <position position="411"/>
    </location>
    <ligand>
        <name>ADP</name>
        <dbReference type="ChEBI" id="CHEBI:456216"/>
    </ligand>
</feature>
<dbReference type="PROSITE" id="PS00445">
    <property type="entry name" value="FGGY_KINASES_2"/>
    <property type="match status" value="1"/>
</dbReference>
<evidence type="ECO:0000313" key="13">
    <source>
        <dbReference type="EMBL" id="RLE10672.1"/>
    </source>
</evidence>
<comment type="caution">
    <text evidence="13">The sequence shown here is derived from an EMBL/GenBank/DDBJ whole genome shotgun (WGS) entry which is preliminary data.</text>
</comment>
<feature type="domain" description="Carbohydrate kinase FGGY N-terminal" evidence="11">
    <location>
        <begin position="6"/>
        <end position="252"/>
    </location>
</feature>
<evidence type="ECO:0000256" key="1">
    <source>
        <dbReference type="ARBA" id="ARBA00005190"/>
    </source>
</evidence>
<feature type="binding site" evidence="9">
    <location>
        <position position="13"/>
    </location>
    <ligand>
        <name>sn-glycerol 3-phosphate</name>
        <dbReference type="ChEBI" id="CHEBI:57597"/>
    </ligand>
</feature>